<organism evidence="2 3">
    <name type="scientific">Sinanodonta woodiana</name>
    <name type="common">Chinese pond mussel</name>
    <name type="synonym">Anodonta woodiana</name>
    <dbReference type="NCBI Taxonomy" id="1069815"/>
    <lineage>
        <taxon>Eukaryota</taxon>
        <taxon>Metazoa</taxon>
        <taxon>Spiralia</taxon>
        <taxon>Lophotrochozoa</taxon>
        <taxon>Mollusca</taxon>
        <taxon>Bivalvia</taxon>
        <taxon>Autobranchia</taxon>
        <taxon>Heteroconchia</taxon>
        <taxon>Palaeoheterodonta</taxon>
        <taxon>Unionida</taxon>
        <taxon>Unionoidea</taxon>
        <taxon>Unionidae</taxon>
        <taxon>Unioninae</taxon>
        <taxon>Sinanodonta</taxon>
    </lineage>
</organism>
<dbReference type="SUPFAM" id="SSF56436">
    <property type="entry name" value="C-type lectin-like"/>
    <property type="match status" value="1"/>
</dbReference>
<keyword evidence="3" id="KW-1185">Reference proteome</keyword>
<dbReference type="EMBL" id="JBJQND010000011">
    <property type="protein sequence ID" value="KAL3861473.1"/>
    <property type="molecule type" value="Genomic_DNA"/>
</dbReference>
<name>A0ABD3VL82_SINWO</name>
<dbReference type="InterPro" id="IPR016187">
    <property type="entry name" value="CTDL_fold"/>
</dbReference>
<evidence type="ECO:0000313" key="3">
    <source>
        <dbReference type="Proteomes" id="UP001634394"/>
    </source>
</evidence>
<dbReference type="AlphaFoldDB" id="A0ABD3VL82"/>
<dbReference type="Proteomes" id="UP001634394">
    <property type="component" value="Unassembled WGS sequence"/>
</dbReference>
<evidence type="ECO:0000313" key="2">
    <source>
        <dbReference type="EMBL" id="KAL3861473.1"/>
    </source>
</evidence>
<feature type="domain" description="C-type lectin" evidence="1">
    <location>
        <begin position="56"/>
        <end position="129"/>
    </location>
</feature>
<gene>
    <name evidence="2" type="ORF">ACJMK2_007507</name>
</gene>
<sequence length="137" mass="15218">MCKIEISSSLVHPYHVVGQISNSVHLAALWPVPSSDIMDLCPYNLHRGPQLRAFAHSGSCYEFMSHRHDSWYNAQKDCSSKGGHLVVINNIEEENFIMSALASLNFGGLGVWIGLNDIAEEGVFKWITGRLNIFAAM</sequence>
<dbReference type="InterPro" id="IPR050111">
    <property type="entry name" value="C-type_lectin/snaclec_domain"/>
</dbReference>
<evidence type="ECO:0000259" key="1">
    <source>
        <dbReference type="PROSITE" id="PS50041"/>
    </source>
</evidence>
<comment type="caution">
    <text evidence="2">The sequence shown here is derived from an EMBL/GenBank/DDBJ whole genome shotgun (WGS) entry which is preliminary data.</text>
</comment>
<accession>A0ABD3VL82</accession>
<dbReference type="PANTHER" id="PTHR22803">
    <property type="entry name" value="MANNOSE, PHOSPHOLIPASE, LECTIN RECEPTOR RELATED"/>
    <property type="match status" value="1"/>
</dbReference>
<protein>
    <recommendedName>
        <fullName evidence="1">C-type lectin domain-containing protein</fullName>
    </recommendedName>
</protein>
<dbReference type="Gene3D" id="3.10.100.10">
    <property type="entry name" value="Mannose-Binding Protein A, subunit A"/>
    <property type="match status" value="1"/>
</dbReference>
<dbReference type="InterPro" id="IPR001304">
    <property type="entry name" value="C-type_lectin-like"/>
</dbReference>
<dbReference type="PROSITE" id="PS50041">
    <property type="entry name" value="C_TYPE_LECTIN_2"/>
    <property type="match status" value="1"/>
</dbReference>
<reference evidence="2 3" key="1">
    <citation type="submission" date="2024-11" db="EMBL/GenBank/DDBJ databases">
        <title>Chromosome-level genome assembly of the freshwater bivalve Anodonta woodiana.</title>
        <authorList>
            <person name="Chen X."/>
        </authorList>
    </citation>
    <scope>NUCLEOTIDE SEQUENCE [LARGE SCALE GENOMIC DNA]</scope>
    <source>
        <strain evidence="2">MN2024</strain>
        <tissue evidence="2">Gills</tissue>
    </source>
</reference>
<dbReference type="Pfam" id="PF00059">
    <property type="entry name" value="Lectin_C"/>
    <property type="match status" value="1"/>
</dbReference>
<dbReference type="InterPro" id="IPR016186">
    <property type="entry name" value="C-type_lectin-like/link_sf"/>
</dbReference>
<proteinExistence type="predicted"/>